<accession>K2FXE5</accession>
<dbReference type="GO" id="GO:0003677">
    <property type="term" value="F:DNA binding"/>
    <property type="evidence" value="ECO:0007669"/>
    <property type="project" value="InterPro"/>
</dbReference>
<sequence>MGTNFTEKLKSKYYSLLNKEEENLLNSKISDNETPLWIHWPEYANTYKDLWRSNVTIKRVYDCVRFFIKNTELNTIESWSFRPYNLQTRLSEISNERQWQNSTFNTYIKNMKSYLNFLEKMQLIEKSVIWDLYRKGEKPINQSITSEEEIKTILKYIENKNYASSLESYRNRLFFLICSISWARPIQLLNLTIDSFINNRTEVVISWAKQKWKTLYYKLPTAVIDVFKLYVAEVVCLERDKELWENLFLSVSQKWKPWTNEWVNKLYQRIKKDTWIHFTAYMIRRQVVTKLINDNPDSIDFTRLFMWHTRASTTMRYLQPSSKLTDKWVSILSKWLFD</sequence>
<dbReference type="Gene3D" id="1.10.443.10">
    <property type="entry name" value="Intergrase catalytic core"/>
    <property type="match status" value="1"/>
</dbReference>
<gene>
    <name evidence="3" type="ORF">ACD_4C00249G0002</name>
</gene>
<dbReference type="CDD" id="cd00397">
    <property type="entry name" value="DNA_BRE_C"/>
    <property type="match status" value="1"/>
</dbReference>
<dbReference type="PROSITE" id="PS51898">
    <property type="entry name" value="TYR_RECOMBINASE"/>
    <property type="match status" value="1"/>
</dbReference>
<dbReference type="SUPFAM" id="SSF56349">
    <property type="entry name" value="DNA breaking-rejoining enzymes"/>
    <property type="match status" value="1"/>
</dbReference>
<comment type="caution">
    <text evidence="3">The sequence shown here is derived from an EMBL/GenBank/DDBJ whole genome shotgun (WGS) entry which is preliminary data.</text>
</comment>
<dbReference type="GO" id="GO:0006310">
    <property type="term" value="P:DNA recombination"/>
    <property type="evidence" value="ECO:0007669"/>
    <property type="project" value="UniProtKB-KW"/>
</dbReference>
<protein>
    <recommendedName>
        <fullName evidence="2">Tyr recombinase domain-containing protein</fullName>
    </recommendedName>
</protein>
<evidence type="ECO:0000313" key="3">
    <source>
        <dbReference type="EMBL" id="EKE26537.1"/>
    </source>
</evidence>
<proteinExistence type="predicted"/>
<dbReference type="InterPro" id="IPR011010">
    <property type="entry name" value="DNA_brk_join_enz"/>
</dbReference>
<feature type="domain" description="Tyr recombinase" evidence="2">
    <location>
        <begin position="140"/>
        <end position="330"/>
    </location>
</feature>
<dbReference type="InterPro" id="IPR013762">
    <property type="entry name" value="Integrase-like_cat_sf"/>
</dbReference>
<evidence type="ECO:0000256" key="1">
    <source>
        <dbReference type="ARBA" id="ARBA00023172"/>
    </source>
</evidence>
<name>K2FXE5_9BACT</name>
<keyword evidence="1" id="KW-0233">DNA recombination</keyword>
<dbReference type="EMBL" id="AMFJ01000765">
    <property type="protein sequence ID" value="EKE26537.1"/>
    <property type="molecule type" value="Genomic_DNA"/>
</dbReference>
<reference evidence="3" key="1">
    <citation type="journal article" date="2012" name="Science">
        <title>Fermentation, hydrogen, and sulfur metabolism in multiple uncultivated bacterial phyla.</title>
        <authorList>
            <person name="Wrighton K.C."/>
            <person name="Thomas B.C."/>
            <person name="Sharon I."/>
            <person name="Miller C.S."/>
            <person name="Castelle C.J."/>
            <person name="VerBerkmoes N.C."/>
            <person name="Wilkins M.J."/>
            <person name="Hettich R.L."/>
            <person name="Lipton M.S."/>
            <person name="Williams K.H."/>
            <person name="Long P.E."/>
            <person name="Banfield J.F."/>
        </authorList>
    </citation>
    <scope>NUCLEOTIDE SEQUENCE [LARGE SCALE GENOMIC DNA]</scope>
</reference>
<dbReference type="GO" id="GO:0015074">
    <property type="term" value="P:DNA integration"/>
    <property type="evidence" value="ECO:0007669"/>
    <property type="project" value="InterPro"/>
</dbReference>
<dbReference type="InterPro" id="IPR002104">
    <property type="entry name" value="Integrase_catalytic"/>
</dbReference>
<organism evidence="3">
    <name type="scientific">uncultured bacterium</name>
    <name type="common">gcode 4</name>
    <dbReference type="NCBI Taxonomy" id="1234023"/>
    <lineage>
        <taxon>Bacteria</taxon>
        <taxon>environmental samples</taxon>
    </lineage>
</organism>
<dbReference type="AlphaFoldDB" id="K2FXE5"/>
<evidence type="ECO:0000259" key="2">
    <source>
        <dbReference type="PROSITE" id="PS51898"/>
    </source>
</evidence>
<dbReference type="Pfam" id="PF00589">
    <property type="entry name" value="Phage_integrase"/>
    <property type="match status" value="1"/>
</dbReference>